<protein>
    <submittedName>
        <fullName evidence="1">Uncharacterized protein</fullName>
    </submittedName>
</protein>
<dbReference type="EMBL" id="JAJSOF020000019">
    <property type="protein sequence ID" value="KAJ4438759.1"/>
    <property type="molecule type" value="Genomic_DNA"/>
</dbReference>
<accession>A0ABQ8SX28</accession>
<dbReference type="Proteomes" id="UP001148838">
    <property type="component" value="Unassembled WGS sequence"/>
</dbReference>
<comment type="caution">
    <text evidence="1">The sequence shown here is derived from an EMBL/GenBank/DDBJ whole genome shotgun (WGS) entry which is preliminary data.</text>
</comment>
<reference evidence="1 2" key="1">
    <citation type="journal article" date="2022" name="Allergy">
        <title>Genome assembly and annotation of Periplaneta americana reveal a comprehensive cockroach allergen profile.</title>
        <authorList>
            <person name="Wang L."/>
            <person name="Xiong Q."/>
            <person name="Saelim N."/>
            <person name="Wang L."/>
            <person name="Nong W."/>
            <person name="Wan A.T."/>
            <person name="Shi M."/>
            <person name="Liu X."/>
            <person name="Cao Q."/>
            <person name="Hui J.H.L."/>
            <person name="Sookrung N."/>
            <person name="Leung T.F."/>
            <person name="Tungtrongchitr A."/>
            <person name="Tsui S.K.W."/>
        </authorList>
    </citation>
    <scope>NUCLEOTIDE SEQUENCE [LARGE SCALE GENOMIC DNA]</scope>
    <source>
        <strain evidence="1">PWHHKU_190912</strain>
    </source>
</reference>
<evidence type="ECO:0000313" key="2">
    <source>
        <dbReference type="Proteomes" id="UP001148838"/>
    </source>
</evidence>
<evidence type="ECO:0000313" key="1">
    <source>
        <dbReference type="EMBL" id="KAJ4438759.1"/>
    </source>
</evidence>
<sequence>MAGLREGGNEPPDSLKASKCGLEGVAHNQSGPSPPVISLWINTISDEENLDLFIAITKSITHLLLHRGQHFLWKMKVAKRESGTLRLNISELFQMDLVHSGLSKVIFEQKFSDHIVVLEQKFRYHIVVLEQTFRDDIVV</sequence>
<gene>
    <name evidence="1" type="ORF">ANN_14710</name>
</gene>
<organism evidence="1 2">
    <name type="scientific">Periplaneta americana</name>
    <name type="common">American cockroach</name>
    <name type="synonym">Blatta americana</name>
    <dbReference type="NCBI Taxonomy" id="6978"/>
    <lineage>
        <taxon>Eukaryota</taxon>
        <taxon>Metazoa</taxon>
        <taxon>Ecdysozoa</taxon>
        <taxon>Arthropoda</taxon>
        <taxon>Hexapoda</taxon>
        <taxon>Insecta</taxon>
        <taxon>Pterygota</taxon>
        <taxon>Neoptera</taxon>
        <taxon>Polyneoptera</taxon>
        <taxon>Dictyoptera</taxon>
        <taxon>Blattodea</taxon>
        <taxon>Blattoidea</taxon>
        <taxon>Blattidae</taxon>
        <taxon>Blattinae</taxon>
        <taxon>Periplaneta</taxon>
    </lineage>
</organism>
<keyword evidence="2" id="KW-1185">Reference proteome</keyword>
<proteinExistence type="predicted"/>
<name>A0ABQ8SX28_PERAM</name>